<sequence length="166" mass="18479">MPQGTHAFIDEQTCIGCTLCIQVCPVDAILGAAKRMHTVITQECTGCRDCIAPCPVDCIEMLPFKNQAWTPAQEQQRVDRAEHRRKSRDARLERLKLERKTRLQQKQATLKKGSTVGDAKKAAIEAAIKRAAAKKSAMQTRPRNTDNLTPAQQAQVDAANTRRTKL</sequence>
<name>A0A3B1B8N7_9ZZZZ</name>
<dbReference type="PROSITE" id="PS00198">
    <property type="entry name" value="4FE4S_FER_1"/>
    <property type="match status" value="2"/>
</dbReference>
<evidence type="ECO:0000256" key="4">
    <source>
        <dbReference type="ARBA" id="ARBA00023014"/>
    </source>
</evidence>
<dbReference type="GO" id="GO:0051539">
    <property type="term" value="F:4 iron, 4 sulfur cluster binding"/>
    <property type="evidence" value="ECO:0007669"/>
    <property type="project" value="UniProtKB-KW"/>
</dbReference>
<dbReference type="Pfam" id="PF14697">
    <property type="entry name" value="Fer4_21"/>
    <property type="match status" value="1"/>
</dbReference>
<evidence type="ECO:0000256" key="5">
    <source>
        <dbReference type="SAM" id="MobiDB-lite"/>
    </source>
</evidence>
<evidence type="ECO:0000259" key="6">
    <source>
        <dbReference type="PROSITE" id="PS51379"/>
    </source>
</evidence>
<gene>
    <name evidence="7" type="ORF">MNBD_GAMMA26-519</name>
</gene>
<keyword evidence="2" id="KW-0479">Metal-binding</keyword>
<dbReference type="GO" id="GO:0009055">
    <property type="term" value="F:electron transfer activity"/>
    <property type="evidence" value="ECO:0007669"/>
    <property type="project" value="InterPro"/>
</dbReference>
<dbReference type="InterPro" id="IPR017900">
    <property type="entry name" value="4Fe4S_Fe_S_CS"/>
</dbReference>
<proteinExistence type="predicted"/>
<feature type="domain" description="4Fe-4S ferredoxin-type" evidence="6">
    <location>
        <begin position="5"/>
        <end position="34"/>
    </location>
</feature>
<dbReference type="PROSITE" id="PS51379">
    <property type="entry name" value="4FE4S_FER_2"/>
    <property type="match status" value="2"/>
</dbReference>
<dbReference type="AlphaFoldDB" id="A0A3B1B8N7"/>
<keyword evidence="3" id="KW-0408">Iron</keyword>
<dbReference type="InterPro" id="IPR010207">
    <property type="entry name" value="Elect_transpt_cplx_RnfB/RsxB"/>
</dbReference>
<dbReference type="InterPro" id="IPR017896">
    <property type="entry name" value="4Fe4S_Fe-S-bd"/>
</dbReference>
<dbReference type="InterPro" id="IPR050572">
    <property type="entry name" value="Fe-S_Ferredoxin"/>
</dbReference>
<feature type="region of interest" description="Disordered" evidence="5">
    <location>
        <begin position="133"/>
        <end position="166"/>
    </location>
</feature>
<feature type="domain" description="4Fe-4S ferredoxin-type" evidence="6">
    <location>
        <begin position="35"/>
        <end position="64"/>
    </location>
</feature>
<protein>
    <submittedName>
        <fullName evidence="7">Electron transport complex protein RnfB</fullName>
    </submittedName>
</protein>
<keyword evidence="4" id="KW-0411">Iron-sulfur</keyword>
<evidence type="ECO:0000256" key="3">
    <source>
        <dbReference type="ARBA" id="ARBA00023004"/>
    </source>
</evidence>
<keyword evidence="1" id="KW-0004">4Fe-4S</keyword>
<organism evidence="7">
    <name type="scientific">hydrothermal vent metagenome</name>
    <dbReference type="NCBI Taxonomy" id="652676"/>
    <lineage>
        <taxon>unclassified sequences</taxon>
        <taxon>metagenomes</taxon>
        <taxon>ecological metagenomes</taxon>
    </lineage>
</organism>
<reference evidence="7" key="1">
    <citation type="submission" date="2018-06" db="EMBL/GenBank/DDBJ databases">
        <authorList>
            <person name="Zhirakovskaya E."/>
        </authorList>
    </citation>
    <scope>NUCLEOTIDE SEQUENCE</scope>
</reference>
<evidence type="ECO:0000313" key="7">
    <source>
        <dbReference type="EMBL" id="VAX08293.1"/>
    </source>
</evidence>
<dbReference type="GO" id="GO:0046872">
    <property type="term" value="F:metal ion binding"/>
    <property type="evidence" value="ECO:0007669"/>
    <property type="project" value="UniProtKB-KW"/>
</dbReference>
<dbReference type="PANTHER" id="PTHR43687:SF1">
    <property type="entry name" value="FERREDOXIN III"/>
    <property type="match status" value="1"/>
</dbReference>
<dbReference type="Gene3D" id="3.30.70.20">
    <property type="match status" value="1"/>
</dbReference>
<accession>A0A3B1B8N7</accession>
<evidence type="ECO:0000256" key="1">
    <source>
        <dbReference type="ARBA" id="ARBA00022485"/>
    </source>
</evidence>
<dbReference type="EMBL" id="UOFX01000035">
    <property type="protein sequence ID" value="VAX08293.1"/>
    <property type="molecule type" value="Genomic_DNA"/>
</dbReference>
<evidence type="ECO:0000256" key="2">
    <source>
        <dbReference type="ARBA" id="ARBA00022723"/>
    </source>
</evidence>
<dbReference type="PANTHER" id="PTHR43687">
    <property type="entry name" value="ADENYLYLSULFATE REDUCTASE, BETA SUBUNIT"/>
    <property type="match status" value="1"/>
</dbReference>
<feature type="compositionally biased region" description="Polar residues" evidence="5">
    <location>
        <begin position="138"/>
        <end position="155"/>
    </location>
</feature>
<dbReference type="SUPFAM" id="SSF54862">
    <property type="entry name" value="4Fe-4S ferredoxins"/>
    <property type="match status" value="1"/>
</dbReference>
<dbReference type="NCBIfam" id="TIGR01944">
    <property type="entry name" value="rnfB"/>
    <property type="match status" value="1"/>
</dbReference>